<organism evidence="1 2">
    <name type="scientific">Dallia pectoralis</name>
    <name type="common">Alaska blackfish</name>
    <dbReference type="NCBI Taxonomy" id="75939"/>
    <lineage>
        <taxon>Eukaryota</taxon>
        <taxon>Metazoa</taxon>
        <taxon>Chordata</taxon>
        <taxon>Craniata</taxon>
        <taxon>Vertebrata</taxon>
        <taxon>Euteleostomi</taxon>
        <taxon>Actinopterygii</taxon>
        <taxon>Neopterygii</taxon>
        <taxon>Teleostei</taxon>
        <taxon>Protacanthopterygii</taxon>
        <taxon>Esociformes</taxon>
        <taxon>Umbridae</taxon>
        <taxon>Dallia</taxon>
    </lineage>
</organism>
<gene>
    <name evidence="1" type="ORF">DPEC_G00241600</name>
</gene>
<evidence type="ECO:0000313" key="1">
    <source>
        <dbReference type="EMBL" id="KAJ7995152.1"/>
    </source>
</evidence>
<evidence type="ECO:0000313" key="2">
    <source>
        <dbReference type="Proteomes" id="UP001157502"/>
    </source>
</evidence>
<keyword evidence="2" id="KW-1185">Reference proteome</keyword>
<comment type="caution">
    <text evidence="1">The sequence shown here is derived from an EMBL/GenBank/DDBJ whole genome shotgun (WGS) entry which is preliminary data.</text>
</comment>
<dbReference type="Proteomes" id="UP001157502">
    <property type="component" value="Chromosome 21"/>
</dbReference>
<name>A0ACC2FUX0_DALPE</name>
<reference evidence="1" key="1">
    <citation type="submission" date="2021-05" db="EMBL/GenBank/DDBJ databases">
        <authorList>
            <person name="Pan Q."/>
            <person name="Jouanno E."/>
            <person name="Zahm M."/>
            <person name="Klopp C."/>
            <person name="Cabau C."/>
            <person name="Louis A."/>
            <person name="Berthelot C."/>
            <person name="Parey E."/>
            <person name="Roest Crollius H."/>
            <person name="Montfort J."/>
            <person name="Robinson-Rechavi M."/>
            <person name="Bouchez O."/>
            <person name="Lampietro C."/>
            <person name="Lopez Roques C."/>
            <person name="Donnadieu C."/>
            <person name="Postlethwait J."/>
            <person name="Bobe J."/>
            <person name="Dillon D."/>
            <person name="Chandos A."/>
            <person name="von Hippel F."/>
            <person name="Guiguen Y."/>
        </authorList>
    </citation>
    <scope>NUCLEOTIDE SEQUENCE</scope>
    <source>
        <strain evidence="1">YG-Jan2019</strain>
    </source>
</reference>
<sequence>MKCAEKQTHCMHCEIRHSVPEAFKGRLQADKTKVYQGVRVKRTVKELLQKQRALQSTIKTVRMKSPSFASQNNCVSTSLPGHYFHAFPADSSAHLRAFPPDSCVQVEHFDHPDLVGMEMPNETYTGGVNMHPTSSTQHWPQEHHSPIMDYYSHGMPPSSPSDSLNVQSQFDYNSYSPQESYSSSSSCYNSPTRMDSGYGLVPEHHYHYEQCTIQHCYCLSHWSGTQEGISTPDYAPYYGQTDLPDVEDTYFRRDFPSSEMCYI</sequence>
<accession>A0ACC2FUX0</accession>
<proteinExistence type="predicted"/>
<protein>
    <submittedName>
        <fullName evidence="1">Uncharacterized protein</fullName>
    </submittedName>
</protein>
<dbReference type="EMBL" id="CM055748">
    <property type="protein sequence ID" value="KAJ7995152.1"/>
    <property type="molecule type" value="Genomic_DNA"/>
</dbReference>